<evidence type="ECO:0000256" key="3">
    <source>
        <dbReference type="ARBA" id="ARBA00022475"/>
    </source>
</evidence>
<keyword evidence="3" id="KW-1003">Cell membrane</keyword>
<dbReference type="GO" id="GO:0005886">
    <property type="term" value="C:plasma membrane"/>
    <property type="evidence" value="ECO:0007669"/>
    <property type="project" value="UniProtKB-SubCell"/>
</dbReference>
<reference evidence="8 9" key="1">
    <citation type="submission" date="2017-06" db="EMBL/GenBank/DDBJ databases">
        <title>Genome sequencing of cyanobaciteial culture collection at National Institute for Environmental Studies (NIES).</title>
        <authorList>
            <person name="Hirose Y."/>
            <person name="Shimura Y."/>
            <person name="Fujisawa T."/>
            <person name="Nakamura Y."/>
            <person name="Kawachi M."/>
        </authorList>
    </citation>
    <scope>NUCLEOTIDE SEQUENCE [LARGE SCALE GENOMIC DNA]</scope>
    <source>
        <strain evidence="8 9">NIES-2135</strain>
    </source>
</reference>
<sequence>MVFVSTQLALHVPDGFLNLPVTLITWICALALVAISLRQVQSDYQERAVPLMGVCAAFIFAAQMINFPIPGGTSGHLLGGTLAGVLLGPWAGSLVMSVVFIVQAFLFQDGGVTALGANIFNMGLIGTFGGYYLYRTIRYMMGRDSLKGVLTGSAIASWTSVVVAAIICAVQLAISGTVPLPVALSAMTFWHVMIGIGEAIITVIAVSYIFKTRPDLIYKAPRLGALEPDRSYSSR</sequence>
<evidence type="ECO:0000256" key="1">
    <source>
        <dbReference type="ARBA" id="ARBA00004651"/>
    </source>
</evidence>
<dbReference type="Proteomes" id="UP000217895">
    <property type="component" value="Chromosome"/>
</dbReference>
<keyword evidence="4 7" id="KW-0812">Transmembrane</keyword>
<name>A0A1Z4JHR0_LEPBY</name>
<dbReference type="AlphaFoldDB" id="A0A1Z4JHR0"/>
<comment type="subcellular location">
    <subcellularLocation>
        <location evidence="1">Cell membrane</location>
        <topology evidence="1">Multi-pass membrane protein</topology>
    </subcellularLocation>
</comment>
<proteinExistence type="predicted"/>
<evidence type="ECO:0000256" key="2">
    <source>
        <dbReference type="ARBA" id="ARBA00022448"/>
    </source>
</evidence>
<evidence type="ECO:0000313" key="8">
    <source>
        <dbReference type="EMBL" id="BAY56279.1"/>
    </source>
</evidence>
<keyword evidence="9" id="KW-1185">Reference proteome</keyword>
<feature type="transmembrane region" description="Helical" evidence="7">
    <location>
        <begin position="16"/>
        <end position="37"/>
    </location>
</feature>
<evidence type="ECO:0000256" key="4">
    <source>
        <dbReference type="ARBA" id="ARBA00022692"/>
    </source>
</evidence>
<dbReference type="InterPro" id="IPR002751">
    <property type="entry name" value="CbiM/NikMN"/>
</dbReference>
<dbReference type="NCBIfam" id="NF004902">
    <property type="entry name" value="PRK06265.1-1"/>
    <property type="match status" value="1"/>
</dbReference>
<keyword evidence="5 7" id="KW-1133">Transmembrane helix</keyword>
<organism evidence="8 9">
    <name type="scientific">Leptolyngbya boryana NIES-2135</name>
    <dbReference type="NCBI Taxonomy" id="1973484"/>
    <lineage>
        <taxon>Bacteria</taxon>
        <taxon>Bacillati</taxon>
        <taxon>Cyanobacteriota</taxon>
        <taxon>Cyanophyceae</taxon>
        <taxon>Leptolyngbyales</taxon>
        <taxon>Leptolyngbyaceae</taxon>
        <taxon>Leptolyngbya group</taxon>
        <taxon>Leptolyngbya</taxon>
    </lineage>
</organism>
<evidence type="ECO:0000256" key="7">
    <source>
        <dbReference type="SAM" id="Phobius"/>
    </source>
</evidence>
<dbReference type="EMBL" id="AP018203">
    <property type="protein sequence ID" value="BAY56279.1"/>
    <property type="molecule type" value="Genomic_DNA"/>
</dbReference>
<evidence type="ECO:0000313" key="9">
    <source>
        <dbReference type="Proteomes" id="UP000217895"/>
    </source>
</evidence>
<feature type="transmembrane region" description="Helical" evidence="7">
    <location>
        <begin position="81"/>
        <end position="106"/>
    </location>
</feature>
<dbReference type="PANTHER" id="PTHR34229">
    <property type="entry name" value="METAL TRANSPORT PROTEIN HI_1621-RELATED"/>
    <property type="match status" value="1"/>
</dbReference>
<feature type="transmembrane region" description="Helical" evidence="7">
    <location>
        <begin position="189"/>
        <end position="210"/>
    </location>
</feature>
<dbReference type="GO" id="GO:0000041">
    <property type="term" value="P:transition metal ion transport"/>
    <property type="evidence" value="ECO:0007669"/>
    <property type="project" value="InterPro"/>
</dbReference>
<dbReference type="Pfam" id="PF01891">
    <property type="entry name" value="CbiM"/>
    <property type="match status" value="1"/>
</dbReference>
<evidence type="ECO:0000256" key="6">
    <source>
        <dbReference type="ARBA" id="ARBA00023136"/>
    </source>
</evidence>
<feature type="transmembrane region" description="Helical" evidence="7">
    <location>
        <begin position="112"/>
        <end position="134"/>
    </location>
</feature>
<dbReference type="Gene3D" id="1.10.1760.20">
    <property type="match status" value="1"/>
</dbReference>
<protein>
    <submittedName>
        <fullName evidence="8">Cobalamin biosynthesis protein CbiM</fullName>
    </submittedName>
</protein>
<evidence type="ECO:0000256" key="5">
    <source>
        <dbReference type="ARBA" id="ARBA00022989"/>
    </source>
</evidence>
<gene>
    <name evidence="8" type="ORF">NIES2135_31090</name>
</gene>
<dbReference type="PANTHER" id="PTHR34229:SF1">
    <property type="entry name" value="METAL TRANSPORT PROTEIN HI_1621-RELATED"/>
    <property type="match status" value="1"/>
</dbReference>
<feature type="transmembrane region" description="Helical" evidence="7">
    <location>
        <begin position="155"/>
        <end position="174"/>
    </location>
</feature>
<accession>A0A1Z4JHR0</accession>
<keyword evidence="6 7" id="KW-0472">Membrane</keyword>
<keyword evidence="2" id="KW-0813">Transport</keyword>